<evidence type="ECO:0000313" key="3">
    <source>
        <dbReference type="EMBL" id="RID90582.1"/>
    </source>
</evidence>
<keyword evidence="2" id="KW-0732">Signal</keyword>
<keyword evidence="1" id="KW-0812">Transmembrane</keyword>
<evidence type="ECO:0000256" key="2">
    <source>
        <dbReference type="SAM" id="SignalP"/>
    </source>
</evidence>
<feature type="transmembrane region" description="Helical" evidence="1">
    <location>
        <begin position="229"/>
        <end position="251"/>
    </location>
</feature>
<dbReference type="EMBL" id="QXXQ01000012">
    <property type="protein sequence ID" value="RID90582.1"/>
    <property type="molecule type" value="Genomic_DNA"/>
</dbReference>
<dbReference type="Proteomes" id="UP000266649">
    <property type="component" value="Unassembled WGS sequence"/>
</dbReference>
<dbReference type="OrthoDB" id="9815212at2"/>
<sequence length="255" mass="27668">MKGLFLALLLVASPALANDPGEEIVAGLSQSSVSITADYAGAEILIYGAVKREAPPPRGPTIQVIVTVEGPEGPVAVRRKDRVWGIWQNNAAVEIDRAPSFYAVVTSGPLAQVLSETDDLRHRITIPRAIRSVGIASEADEAPAFVDALQRIRTGDGKYSLREGGVQLTEQTLFRTDVALPAALTEGDYTVRIFLTREGRVVDTIKRRIWVRKAGLERFLYQSAHDWPLLYGLASLLIAALAGWGASALFARLRP</sequence>
<comment type="caution">
    <text evidence="3">The sequence shown here is derived from an EMBL/GenBank/DDBJ whole genome shotgun (WGS) entry which is preliminary data.</text>
</comment>
<evidence type="ECO:0000256" key="1">
    <source>
        <dbReference type="SAM" id="Phobius"/>
    </source>
</evidence>
<feature type="chain" id="PRO_5017263324" description="TIGR02186 family protein" evidence="2">
    <location>
        <begin position="18"/>
        <end position="255"/>
    </location>
</feature>
<evidence type="ECO:0000313" key="4">
    <source>
        <dbReference type="Proteomes" id="UP000266649"/>
    </source>
</evidence>
<dbReference type="InterPro" id="IPR019088">
    <property type="entry name" value="CHP02186-rel_TM"/>
</dbReference>
<proteinExistence type="predicted"/>
<dbReference type="Pfam" id="PF09608">
    <property type="entry name" value="Alph_Pro_TM"/>
    <property type="match status" value="1"/>
</dbReference>
<dbReference type="AlphaFoldDB" id="A0A398BJJ6"/>
<name>A0A398BJJ6_9RHOB</name>
<evidence type="ECO:0008006" key="5">
    <source>
        <dbReference type="Google" id="ProtNLM"/>
    </source>
</evidence>
<keyword evidence="4" id="KW-1185">Reference proteome</keyword>
<reference evidence="3 4" key="1">
    <citation type="submission" date="2018-09" db="EMBL/GenBank/DDBJ databases">
        <title>Gemmobacter lutimaris sp. nov., a marine bacterium isolated from tidal flat.</title>
        <authorList>
            <person name="Lee D.W."/>
            <person name="Yoo Y."/>
            <person name="Kim J.-J."/>
            <person name="Kim B.S."/>
        </authorList>
    </citation>
    <scope>NUCLEOTIDE SEQUENCE [LARGE SCALE GENOMIC DNA]</scope>
    <source>
        <strain evidence="3 4">YJ-T1-11</strain>
    </source>
</reference>
<feature type="signal peptide" evidence="2">
    <location>
        <begin position="1"/>
        <end position="17"/>
    </location>
</feature>
<accession>A0A398BJJ6</accession>
<protein>
    <recommendedName>
        <fullName evidence="5">TIGR02186 family protein</fullName>
    </recommendedName>
</protein>
<keyword evidence="1" id="KW-1133">Transmembrane helix</keyword>
<dbReference type="RefSeq" id="WP_119136080.1">
    <property type="nucleotide sequence ID" value="NZ_QXXQ01000012.1"/>
</dbReference>
<gene>
    <name evidence="3" type="ORF">D2N39_17615</name>
</gene>
<keyword evidence="1" id="KW-0472">Membrane</keyword>
<organism evidence="3 4">
    <name type="scientific">Gemmobacter lutimaris</name>
    <dbReference type="NCBI Taxonomy" id="2306023"/>
    <lineage>
        <taxon>Bacteria</taxon>
        <taxon>Pseudomonadati</taxon>
        <taxon>Pseudomonadota</taxon>
        <taxon>Alphaproteobacteria</taxon>
        <taxon>Rhodobacterales</taxon>
        <taxon>Paracoccaceae</taxon>
        <taxon>Gemmobacter</taxon>
    </lineage>
</organism>